<dbReference type="AlphaFoldDB" id="A0A8D6SXA7"/>
<dbReference type="KEGG" id="mesg:MLAUSG7_1420"/>
<dbReference type="Proteomes" id="UP000679213">
    <property type="component" value="Chromosome I"/>
</dbReference>
<evidence type="ECO:0000256" key="1">
    <source>
        <dbReference type="SAM" id="Phobius"/>
    </source>
</evidence>
<dbReference type="InterPro" id="IPR002774">
    <property type="entry name" value="Flagellin_arc-type"/>
</dbReference>
<dbReference type="GO" id="GO:0005198">
    <property type="term" value="F:structural molecule activity"/>
    <property type="evidence" value="ECO:0007669"/>
    <property type="project" value="InterPro"/>
</dbReference>
<keyword evidence="2" id="KW-0966">Cell projection</keyword>
<keyword evidence="3" id="KW-1185">Reference proteome</keyword>
<sequence length="151" mass="16491">MASSALSEIIMFVAVLLIAAFVTGILTTSTYKISIGIDKKGDELSTKLSQDFEIINDPGKIIRNSESGITYLYIKNTGKDPILFTNDSFTVVIDGNIVTINDTEQLTTPGSNVLYPGDVGEIIVNYNETGYHRIKIISYTGISRIIKGYIS</sequence>
<gene>
    <name evidence="2" type="primary">flaG</name>
    <name evidence="2" type="ORF">MLAUSG7_1420</name>
</gene>
<evidence type="ECO:0000313" key="3">
    <source>
        <dbReference type="Proteomes" id="UP000679213"/>
    </source>
</evidence>
<reference evidence="2 3" key="1">
    <citation type="submission" date="2020-04" db="EMBL/GenBank/DDBJ databases">
        <authorList>
            <consortium name="Genoscope - CEA"/>
            <person name="William W."/>
        </authorList>
    </citation>
    <scope>NUCLEOTIDE SEQUENCE [LARGE SCALE GENOMIC DNA]</scope>
    <source>
        <strain evidence="2 3">SG7</strain>
    </source>
</reference>
<keyword evidence="1" id="KW-0812">Transmembrane</keyword>
<dbReference type="GeneID" id="65884204"/>
<keyword evidence="2" id="KW-0969">Cilium</keyword>
<feature type="transmembrane region" description="Helical" evidence="1">
    <location>
        <begin position="6"/>
        <end position="26"/>
    </location>
</feature>
<dbReference type="PANTHER" id="PTHR42200">
    <property type="entry name" value="ARCHAEAL FLAGELLA-RELATED PROTEIN F-RELATED"/>
    <property type="match status" value="1"/>
</dbReference>
<dbReference type="PANTHER" id="PTHR42200:SF1">
    <property type="entry name" value="FLAGELLA-RELATED PROTEIN G-RELATED"/>
    <property type="match status" value="1"/>
</dbReference>
<dbReference type="Pfam" id="PF01917">
    <property type="entry name" value="Flagellin_arch-type"/>
    <property type="match status" value="1"/>
</dbReference>
<accession>A0A8D6SXA7</accession>
<dbReference type="RefSeq" id="WP_214399745.1">
    <property type="nucleotide sequence ID" value="NZ_LR792632.1"/>
</dbReference>
<organism evidence="2 3">
    <name type="scientific">Methanocaldococcus lauensis</name>
    <dbReference type="NCBI Taxonomy" id="2546128"/>
    <lineage>
        <taxon>Archaea</taxon>
        <taxon>Methanobacteriati</taxon>
        <taxon>Methanobacteriota</taxon>
        <taxon>Methanomada group</taxon>
        <taxon>Methanococci</taxon>
        <taxon>Methanococcales</taxon>
        <taxon>Methanocaldococcaceae</taxon>
        <taxon>Methanocaldococcus</taxon>
    </lineage>
</organism>
<keyword evidence="1" id="KW-0472">Membrane</keyword>
<keyword evidence="2" id="KW-0282">Flagellum</keyword>
<protein>
    <submittedName>
        <fullName evidence="2">Flagella-related protein G</fullName>
    </submittedName>
</protein>
<keyword evidence="1" id="KW-1133">Transmembrane helix</keyword>
<name>A0A8D6SXA7_9EURY</name>
<evidence type="ECO:0000313" key="2">
    <source>
        <dbReference type="EMBL" id="CAB3289784.1"/>
    </source>
</evidence>
<proteinExistence type="predicted"/>
<dbReference type="GO" id="GO:0097588">
    <property type="term" value="P:archaeal or bacterial-type flagellum-dependent cell motility"/>
    <property type="evidence" value="ECO:0007669"/>
    <property type="project" value="InterPro"/>
</dbReference>
<dbReference type="EMBL" id="LR792632">
    <property type="protein sequence ID" value="CAB3289784.1"/>
    <property type="molecule type" value="Genomic_DNA"/>
</dbReference>